<evidence type="ECO:0000313" key="4">
    <source>
        <dbReference type="Proteomes" id="UP000225706"/>
    </source>
</evidence>
<dbReference type="PROSITE" id="PS50186">
    <property type="entry name" value="DEP"/>
    <property type="match status" value="1"/>
</dbReference>
<proteinExistence type="predicted"/>
<dbReference type="OrthoDB" id="6022527at2759"/>
<dbReference type="Gene3D" id="1.10.10.10">
    <property type="entry name" value="Winged helix-like DNA-binding domain superfamily/Winged helix DNA-binding domain"/>
    <property type="match status" value="1"/>
</dbReference>
<comment type="caution">
    <text evidence="3">The sequence shown here is derived from an EMBL/GenBank/DDBJ whole genome shotgun (WGS) entry which is preliminary data.</text>
</comment>
<dbReference type="InterPro" id="IPR036390">
    <property type="entry name" value="WH_DNA-bd_sf"/>
</dbReference>
<feature type="domain" description="DEP" evidence="2">
    <location>
        <begin position="29"/>
        <end position="113"/>
    </location>
</feature>
<dbReference type="InterPro" id="IPR000591">
    <property type="entry name" value="DEP_dom"/>
</dbReference>
<dbReference type="SMART" id="SM00049">
    <property type="entry name" value="DEP"/>
    <property type="match status" value="1"/>
</dbReference>
<accession>A0A2B4S236</accession>
<dbReference type="GO" id="GO:0035556">
    <property type="term" value="P:intracellular signal transduction"/>
    <property type="evidence" value="ECO:0007669"/>
    <property type="project" value="InterPro"/>
</dbReference>
<organism evidence="3 4">
    <name type="scientific">Stylophora pistillata</name>
    <name type="common">Smooth cauliflower coral</name>
    <dbReference type="NCBI Taxonomy" id="50429"/>
    <lineage>
        <taxon>Eukaryota</taxon>
        <taxon>Metazoa</taxon>
        <taxon>Cnidaria</taxon>
        <taxon>Anthozoa</taxon>
        <taxon>Hexacorallia</taxon>
        <taxon>Scleractinia</taxon>
        <taxon>Astrocoeniina</taxon>
        <taxon>Pocilloporidae</taxon>
        <taxon>Stylophora</taxon>
    </lineage>
</organism>
<dbReference type="InterPro" id="IPR036388">
    <property type="entry name" value="WH-like_DNA-bd_sf"/>
</dbReference>
<protein>
    <submittedName>
        <fullName evidence="3">DEP domain-containing protein 1B</fullName>
    </submittedName>
</protein>
<gene>
    <name evidence="3" type="primary">Depdc1b</name>
    <name evidence="3" type="ORF">AWC38_SpisGene11425</name>
</gene>
<evidence type="ECO:0000313" key="3">
    <source>
        <dbReference type="EMBL" id="PFX23971.1"/>
    </source>
</evidence>
<dbReference type="Pfam" id="PF00610">
    <property type="entry name" value="DEP"/>
    <property type="match status" value="1"/>
</dbReference>
<feature type="region of interest" description="Disordered" evidence="1">
    <location>
        <begin position="120"/>
        <end position="145"/>
    </location>
</feature>
<dbReference type="EMBL" id="LSMT01000190">
    <property type="protein sequence ID" value="PFX23971.1"/>
    <property type="molecule type" value="Genomic_DNA"/>
</dbReference>
<dbReference type="AlphaFoldDB" id="A0A2B4S236"/>
<keyword evidence="4" id="KW-1185">Reference proteome</keyword>
<dbReference type="PANTHER" id="PTHR16206">
    <property type="entry name" value="DEP DOMAIN-CONTAINING"/>
    <property type="match status" value="1"/>
</dbReference>
<feature type="compositionally biased region" description="Basic and acidic residues" evidence="1">
    <location>
        <begin position="127"/>
        <end position="145"/>
    </location>
</feature>
<evidence type="ECO:0000259" key="2">
    <source>
        <dbReference type="PROSITE" id="PS50186"/>
    </source>
</evidence>
<dbReference type="SUPFAM" id="SSF46785">
    <property type="entry name" value="Winged helix' DNA-binding domain"/>
    <property type="match status" value="1"/>
</dbReference>
<reference evidence="4" key="1">
    <citation type="journal article" date="2017" name="bioRxiv">
        <title>Comparative analysis of the genomes of Stylophora pistillata and Acropora digitifera provides evidence for extensive differences between species of corals.</title>
        <authorList>
            <person name="Voolstra C.R."/>
            <person name="Li Y."/>
            <person name="Liew Y.J."/>
            <person name="Baumgarten S."/>
            <person name="Zoccola D."/>
            <person name="Flot J.-F."/>
            <person name="Tambutte S."/>
            <person name="Allemand D."/>
            <person name="Aranda M."/>
        </authorList>
    </citation>
    <scope>NUCLEOTIDE SEQUENCE [LARGE SCALE GENOMIC DNA]</scope>
</reference>
<name>A0A2B4S236_STYPI</name>
<sequence>MNDNTESSSDLNRGPFSATKLWNEVVHQMKLNVPVKRRRWRMKVYEDVFVASEALDWLHGFLKDNPNFGADVARQQAVQLCQKFLKNGILTDARGKQYNGMFEDNNHLYRFSDKARYSPYKTTQSLKSEKPVEQKARDEGKTSEDKVMNSIYKDETPIEELTEEEGPDYPRITKPVVKSTYNLRSMGAAPSRTPLVNKVNVWSARRTDPKRRQIKSSLKRRRSNIQHGDLEDVIMNPAALVAENRRSLTEREISEVWWNIATTRLRRLLDLDDSILNSLKIGGYDTSCVWHNSQLQRIPRAGEVLPQWLISAMKCLIHWPNGGYSENQSLPKYAGFERDVFKAVVGFFEDEQKCPLVPRHLLGVFKKTVDFLFNCKLTAIRSLQYCCLMIPVKNRELLQMLLKFMVRLMDNHVISISDDLPTKEMLIQSFSHVVFGVTADMDAIRLVYFMMEKFPEYFKNPEGLEFQVDQRLLFLRNCRQSKSIVPSECPTVSFCQRVTPEEYKEQALITSQRSLKDLLNKIVEDESIGTKERKKQLKVFEKSYPDIYQAKFPGDNLSTYSQRSEKLRQVMKPLTILKNLR</sequence>
<evidence type="ECO:0000256" key="1">
    <source>
        <dbReference type="SAM" id="MobiDB-lite"/>
    </source>
</evidence>
<dbReference type="Proteomes" id="UP000225706">
    <property type="component" value="Unassembled WGS sequence"/>
</dbReference>
<dbReference type="PANTHER" id="PTHR16206:SF4">
    <property type="entry name" value="PROTEIN LET-99"/>
    <property type="match status" value="1"/>
</dbReference>
<dbReference type="STRING" id="50429.A0A2B4S236"/>